<name>A0A835B325_9POAL</name>
<comment type="caution">
    <text evidence="1">The sequence shown here is derived from an EMBL/GenBank/DDBJ whole genome shotgun (WGS) entry which is preliminary data.</text>
</comment>
<dbReference type="Proteomes" id="UP000636709">
    <property type="component" value="Unassembled WGS sequence"/>
</dbReference>
<sequence>MTSVDEMAEMVTLGNLVNMVQLNDQQDVIRWKWTGDGKYTAKSAYQAQLVGLYCTFDCKSIWRAKVEGKHRFFGEEWWSSSLHGQGKKMKQNIAAMLIYTAWNIWRERNRRVFDGSAAMPTRVVALMA</sequence>
<accession>A0A835B325</accession>
<dbReference type="OrthoDB" id="692647at2759"/>
<evidence type="ECO:0000313" key="1">
    <source>
        <dbReference type="EMBL" id="KAF8688822.1"/>
    </source>
</evidence>
<dbReference type="AlphaFoldDB" id="A0A835B325"/>
<proteinExistence type="predicted"/>
<gene>
    <name evidence="1" type="ORF">HU200_042153</name>
</gene>
<reference evidence="1" key="1">
    <citation type="submission" date="2020-07" db="EMBL/GenBank/DDBJ databases">
        <title>Genome sequence and genetic diversity analysis of an under-domesticated orphan crop, white fonio (Digitaria exilis).</title>
        <authorList>
            <person name="Bennetzen J.L."/>
            <person name="Chen S."/>
            <person name="Ma X."/>
            <person name="Wang X."/>
            <person name="Yssel A.E.J."/>
            <person name="Chaluvadi S.R."/>
            <person name="Johnson M."/>
            <person name="Gangashetty P."/>
            <person name="Hamidou F."/>
            <person name="Sanogo M.D."/>
            <person name="Zwaenepoel A."/>
            <person name="Wallace J."/>
            <person name="Van De Peer Y."/>
            <person name="Van Deynze A."/>
        </authorList>
    </citation>
    <scope>NUCLEOTIDE SEQUENCE</scope>
    <source>
        <tissue evidence="1">Leaves</tissue>
    </source>
</reference>
<organism evidence="1 2">
    <name type="scientific">Digitaria exilis</name>
    <dbReference type="NCBI Taxonomy" id="1010633"/>
    <lineage>
        <taxon>Eukaryota</taxon>
        <taxon>Viridiplantae</taxon>
        <taxon>Streptophyta</taxon>
        <taxon>Embryophyta</taxon>
        <taxon>Tracheophyta</taxon>
        <taxon>Spermatophyta</taxon>
        <taxon>Magnoliopsida</taxon>
        <taxon>Liliopsida</taxon>
        <taxon>Poales</taxon>
        <taxon>Poaceae</taxon>
        <taxon>PACMAD clade</taxon>
        <taxon>Panicoideae</taxon>
        <taxon>Panicodae</taxon>
        <taxon>Paniceae</taxon>
        <taxon>Anthephorinae</taxon>
        <taxon>Digitaria</taxon>
    </lineage>
</organism>
<keyword evidence="2" id="KW-1185">Reference proteome</keyword>
<evidence type="ECO:0000313" key="2">
    <source>
        <dbReference type="Proteomes" id="UP000636709"/>
    </source>
</evidence>
<dbReference type="EMBL" id="JACEFO010002025">
    <property type="protein sequence ID" value="KAF8688822.1"/>
    <property type="molecule type" value="Genomic_DNA"/>
</dbReference>
<protein>
    <submittedName>
        <fullName evidence="1">Uncharacterized protein</fullName>
    </submittedName>
</protein>